<accession>A0A8J2NRT6</accession>
<gene>
    <name evidence="1" type="ORF">AFUS01_LOCUS12583</name>
</gene>
<sequence>MDTEEKETR</sequence>
<name>A0A8J2NRT6_9HEXA</name>
<evidence type="ECO:0000313" key="2">
    <source>
        <dbReference type="Proteomes" id="UP000708208"/>
    </source>
</evidence>
<evidence type="ECO:0000313" key="1">
    <source>
        <dbReference type="EMBL" id="CAG7723497.1"/>
    </source>
</evidence>
<proteinExistence type="predicted"/>
<organism evidence="1 2">
    <name type="scientific">Allacma fusca</name>
    <dbReference type="NCBI Taxonomy" id="39272"/>
    <lineage>
        <taxon>Eukaryota</taxon>
        <taxon>Metazoa</taxon>
        <taxon>Ecdysozoa</taxon>
        <taxon>Arthropoda</taxon>
        <taxon>Hexapoda</taxon>
        <taxon>Collembola</taxon>
        <taxon>Symphypleona</taxon>
        <taxon>Sminthuridae</taxon>
        <taxon>Allacma</taxon>
    </lineage>
</organism>
<protein>
    <submittedName>
        <fullName evidence="1">Uncharacterized protein</fullName>
    </submittedName>
</protein>
<keyword evidence="2" id="KW-1185">Reference proteome</keyword>
<dbReference type="EMBL" id="CAJVCH010099714">
    <property type="protein sequence ID" value="CAG7723497.1"/>
    <property type="molecule type" value="Genomic_DNA"/>
</dbReference>
<reference evidence="1" key="1">
    <citation type="submission" date="2021-06" db="EMBL/GenBank/DDBJ databases">
        <authorList>
            <person name="Hodson N. C."/>
            <person name="Mongue J. A."/>
            <person name="Jaron S. K."/>
        </authorList>
    </citation>
    <scope>NUCLEOTIDE SEQUENCE</scope>
</reference>
<comment type="caution">
    <text evidence="1">The sequence shown here is derived from an EMBL/GenBank/DDBJ whole genome shotgun (WGS) entry which is preliminary data.</text>
</comment>
<dbReference type="Proteomes" id="UP000708208">
    <property type="component" value="Unassembled WGS sequence"/>
</dbReference>